<feature type="transmembrane region" description="Helical" evidence="1">
    <location>
        <begin position="30"/>
        <end position="50"/>
    </location>
</feature>
<evidence type="ECO:0000256" key="1">
    <source>
        <dbReference type="SAM" id="Phobius"/>
    </source>
</evidence>
<protein>
    <submittedName>
        <fullName evidence="2">Uncharacterized protein</fullName>
    </submittedName>
</protein>
<name>A0A1M7CWP4_9BACT</name>
<organism evidence="2 3">
    <name type="scientific">Chitinophaga jiangningensis</name>
    <dbReference type="NCBI Taxonomy" id="1419482"/>
    <lineage>
        <taxon>Bacteria</taxon>
        <taxon>Pseudomonadati</taxon>
        <taxon>Bacteroidota</taxon>
        <taxon>Chitinophagia</taxon>
        <taxon>Chitinophagales</taxon>
        <taxon>Chitinophagaceae</taxon>
        <taxon>Chitinophaga</taxon>
    </lineage>
</organism>
<dbReference type="Proteomes" id="UP000184420">
    <property type="component" value="Unassembled WGS sequence"/>
</dbReference>
<feature type="transmembrane region" description="Helical" evidence="1">
    <location>
        <begin position="85"/>
        <end position="109"/>
    </location>
</feature>
<keyword evidence="3" id="KW-1185">Reference proteome</keyword>
<proteinExistence type="predicted"/>
<feature type="transmembrane region" description="Helical" evidence="1">
    <location>
        <begin position="62"/>
        <end position="79"/>
    </location>
</feature>
<gene>
    <name evidence="2" type="ORF">SAMN05444266_104506</name>
</gene>
<keyword evidence="1" id="KW-1133">Transmembrane helix</keyword>
<dbReference type="AlphaFoldDB" id="A0A1M7CWP4"/>
<dbReference type="RefSeq" id="WP_073081254.1">
    <property type="nucleotide sequence ID" value="NZ_FRBL01000004.1"/>
</dbReference>
<dbReference type="OrthoDB" id="663619at2"/>
<keyword evidence="1" id="KW-0472">Membrane</keyword>
<sequence length="216" mass="24070">MITVTLLSLSYIAAISFRIKDIKAPVARLLTWNFHLIFLVLSVISIILSINGYGFKGTQTERMFLTLYAGSGFILYGLSKPEINARYYYLASLFAFPVVLVVGLLLPFLRTITILASLTLFADSDFERFKIDDDFAMQTKSTGILTRYPTYSMVEDKYWFFEKITPDIINPGAAPGTVKLSKLGNDSVHIQLTAGGTKGGTIRVDTIVPLRQGYIN</sequence>
<evidence type="ECO:0000313" key="3">
    <source>
        <dbReference type="Proteomes" id="UP000184420"/>
    </source>
</evidence>
<accession>A0A1M7CWP4</accession>
<reference evidence="2 3" key="1">
    <citation type="submission" date="2016-11" db="EMBL/GenBank/DDBJ databases">
        <authorList>
            <person name="Jaros S."/>
            <person name="Januszkiewicz K."/>
            <person name="Wedrychowicz H."/>
        </authorList>
    </citation>
    <scope>NUCLEOTIDE SEQUENCE [LARGE SCALE GENOMIC DNA]</scope>
    <source>
        <strain evidence="2 3">DSM 27406</strain>
    </source>
</reference>
<dbReference type="EMBL" id="FRBL01000004">
    <property type="protein sequence ID" value="SHL71620.1"/>
    <property type="molecule type" value="Genomic_DNA"/>
</dbReference>
<keyword evidence="1" id="KW-0812">Transmembrane</keyword>
<evidence type="ECO:0000313" key="2">
    <source>
        <dbReference type="EMBL" id="SHL71620.1"/>
    </source>
</evidence>